<dbReference type="SMART" id="SM00900">
    <property type="entry name" value="FMN_bind"/>
    <property type="match status" value="1"/>
</dbReference>
<dbReference type="STRING" id="1423792.FD09_GL001115"/>
<organism evidence="3 4">
    <name type="scientific">Schleiferilactobacillus perolens DSM 12744</name>
    <dbReference type="NCBI Taxonomy" id="1423792"/>
    <lineage>
        <taxon>Bacteria</taxon>
        <taxon>Bacillati</taxon>
        <taxon>Bacillota</taxon>
        <taxon>Bacilli</taxon>
        <taxon>Lactobacillales</taxon>
        <taxon>Lactobacillaceae</taxon>
        <taxon>Schleiferilactobacillus</taxon>
    </lineage>
</organism>
<feature type="region of interest" description="Disordered" evidence="1">
    <location>
        <begin position="125"/>
        <end position="155"/>
    </location>
</feature>
<proteinExistence type="predicted"/>
<dbReference type="GO" id="GO:0016020">
    <property type="term" value="C:membrane"/>
    <property type="evidence" value="ECO:0007669"/>
    <property type="project" value="InterPro"/>
</dbReference>
<accession>A0A0R1MLW6</accession>
<dbReference type="Gene3D" id="3.90.1010.20">
    <property type="match status" value="1"/>
</dbReference>
<evidence type="ECO:0000259" key="2">
    <source>
        <dbReference type="SMART" id="SM00900"/>
    </source>
</evidence>
<dbReference type="RefSeq" id="WP_057822254.1">
    <property type="nucleotide sequence ID" value="NZ_AZEC01000018.1"/>
</dbReference>
<dbReference type="PATRIC" id="fig|1423792.3.peg.1135"/>
<dbReference type="Pfam" id="PF04205">
    <property type="entry name" value="FMN_bind"/>
    <property type="match status" value="1"/>
</dbReference>
<evidence type="ECO:0000313" key="4">
    <source>
        <dbReference type="Proteomes" id="UP000051330"/>
    </source>
</evidence>
<feature type="region of interest" description="Disordered" evidence="1">
    <location>
        <begin position="33"/>
        <end position="75"/>
    </location>
</feature>
<feature type="domain" description="FMN-binding" evidence="2">
    <location>
        <begin position="70"/>
        <end position="148"/>
    </location>
</feature>
<gene>
    <name evidence="3" type="ORF">FD09_GL001115</name>
</gene>
<dbReference type="GO" id="GO:0010181">
    <property type="term" value="F:FMN binding"/>
    <property type="evidence" value="ECO:0007669"/>
    <property type="project" value="InterPro"/>
</dbReference>
<dbReference type="AlphaFoldDB" id="A0A0R1MLW6"/>
<keyword evidence="4" id="KW-1185">Reference proteome</keyword>
<name>A0A0R1MLW6_9LACO</name>
<dbReference type="InterPro" id="IPR007329">
    <property type="entry name" value="FMN-bd"/>
</dbReference>
<sequence>MYRRIVTLLLSLAIALAMVIDAYLLFFKKQTSPTTNSTAASSHTTNSASSSTSTSSKFKDGTYTGKSVETEHGPVQLQMTVAGGKISKINVVVFPNGEQRSERINAQALPILQKEALAAQSAKIQQVSGATETSDGFKDSLQNAINQAQESETSS</sequence>
<dbReference type="EMBL" id="AZEC01000018">
    <property type="protein sequence ID" value="KRL08862.1"/>
    <property type="molecule type" value="Genomic_DNA"/>
</dbReference>
<dbReference type="OrthoDB" id="8099475at2"/>
<comment type="caution">
    <text evidence="3">The sequence shown here is derived from an EMBL/GenBank/DDBJ whole genome shotgun (WGS) entry which is preliminary data.</text>
</comment>
<evidence type="ECO:0000313" key="3">
    <source>
        <dbReference type="EMBL" id="KRL08862.1"/>
    </source>
</evidence>
<protein>
    <recommendedName>
        <fullName evidence="2">FMN-binding domain-containing protein</fullName>
    </recommendedName>
</protein>
<dbReference type="Proteomes" id="UP000051330">
    <property type="component" value="Unassembled WGS sequence"/>
</dbReference>
<evidence type="ECO:0000256" key="1">
    <source>
        <dbReference type="SAM" id="MobiDB-lite"/>
    </source>
</evidence>
<feature type="compositionally biased region" description="Low complexity" evidence="1">
    <location>
        <begin position="33"/>
        <end position="56"/>
    </location>
</feature>
<reference evidence="3 4" key="1">
    <citation type="journal article" date="2015" name="Genome Announc.">
        <title>Expanding the biotechnology potential of lactobacilli through comparative genomics of 213 strains and associated genera.</title>
        <authorList>
            <person name="Sun Z."/>
            <person name="Harris H.M."/>
            <person name="McCann A."/>
            <person name="Guo C."/>
            <person name="Argimon S."/>
            <person name="Zhang W."/>
            <person name="Yang X."/>
            <person name="Jeffery I.B."/>
            <person name="Cooney J.C."/>
            <person name="Kagawa T.F."/>
            <person name="Liu W."/>
            <person name="Song Y."/>
            <person name="Salvetti E."/>
            <person name="Wrobel A."/>
            <person name="Rasinkangas P."/>
            <person name="Parkhill J."/>
            <person name="Rea M.C."/>
            <person name="O'Sullivan O."/>
            <person name="Ritari J."/>
            <person name="Douillard F.P."/>
            <person name="Paul Ross R."/>
            <person name="Yang R."/>
            <person name="Briner A.E."/>
            <person name="Felis G.E."/>
            <person name="de Vos W.M."/>
            <person name="Barrangou R."/>
            <person name="Klaenhammer T.R."/>
            <person name="Caufield P.W."/>
            <person name="Cui Y."/>
            <person name="Zhang H."/>
            <person name="O'Toole P.W."/>
        </authorList>
    </citation>
    <scope>NUCLEOTIDE SEQUENCE [LARGE SCALE GENOMIC DNA]</scope>
    <source>
        <strain evidence="3 4">DSM 12744</strain>
    </source>
</reference>